<reference evidence="1 2" key="1">
    <citation type="submission" date="2022-06" db="EMBL/GenBank/DDBJ databases">
        <title>Genomic Encyclopedia of Archaeal and Bacterial Type Strains, Phase II (KMG-II): from individual species to whole genera.</title>
        <authorList>
            <person name="Goeker M."/>
        </authorList>
    </citation>
    <scope>NUCLEOTIDE SEQUENCE [LARGE SCALE GENOMIC DNA]</scope>
    <source>
        <strain evidence="1 2">DSM 44255</strain>
    </source>
</reference>
<proteinExistence type="predicted"/>
<sequence>MTVVPSPIDQVTAVGRAVAVTDTPGTDAVTDTGTHAPRSTHNQVGRFTSWFCAGLAETDGRGNDNLFRAVSANTRGDTGAGAASATQNGPS</sequence>
<dbReference type="Proteomes" id="UP001205185">
    <property type="component" value="Unassembled WGS sequence"/>
</dbReference>
<name>A0ABT1I5Q2_9PSEU</name>
<gene>
    <name evidence="1" type="ORF">LV75_000439</name>
</gene>
<organism evidence="1 2">
    <name type="scientific">Actinokineospora diospyrosa</name>
    <dbReference type="NCBI Taxonomy" id="103728"/>
    <lineage>
        <taxon>Bacteria</taxon>
        <taxon>Bacillati</taxon>
        <taxon>Actinomycetota</taxon>
        <taxon>Actinomycetes</taxon>
        <taxon>Pseudonocardiales</taxon>
        <taxon>Pseudonocardiaceae</taxon>
        <taxon>Actinokineospora</taxon>
    </lineage>
</organism>
<accession>A0ABT1I5Q2</accession>
<evidence type="ECO:0000313" key="2">
    <source>
        <dbReference type="Proteomes" id="UP001205185"/>
    </source>
</evidence>
<comment type="caution">
    <text evidence="1">The sequence shown here is derived from an EMBL/GenBank/DDBJ whole genome shotgun (WGS) entry which is preliminary data.</text>
</comment>
<keyword evidence="2" id="KW-1185">Reference proteome</keyword>
<evidence type="ECO:0000313" key="1">
    <source>
        <dbReference type="EMBL" id="MCP2267957.1"/>
    </source>
</evidence>
<dbReference type="EMBL" id="JAMTCO010000001">
    <property type="protein sequence ID" value="MCP2267957.1"/>
    <property type="molecule type" value="Genomic_DNA"/>
</dbReference>
<dbReference type="RefSeq" id="WP_253884881.1">
    <property type="nucleotide sequence ID" value="NZ_BAAAVB010000026.1"/>
</dbReference>
<protein>
    <submittedName>
        <fullName evidence="1">Uncharacterized protein</fullName>
    </submittedName>
</protein>